<protein>
    <recommendedName>
        <fullName evidence="3">DUF4378 domain-containing protein</fullName>
    </recommendedName>
</protein>
<feature type="region of interest" description="Disordered" evidence="1">
    <location>
        <begin position="285"/>
        <end position="364"/>
    </location>
</feature>
<sequence>MMAQKHLLHELLKEDQEPFLLKNYIADKRCKLKSPSPKTHLQLRKRKPISETPTFPANFCKNACFFSFQDSPDLRKTKSPLFEFSSPAKSPCRTPNTIFLHIPARTAALLLDAALRIQKHSSSSSSSGSKSKTQNKNHGFGVFGSILKRLTHRSRKREIEGVDGVKVSVKDILRWDSSSVGRRKSSSNESMKMQTKTVAFLEDNKSASGISASEISYSCSCNGRPSSAIWSESNEDKSLDMDSSISSQSVDSEVIEFLTKQRAETDFSCCDKHFCESPFRFVLQKSPSTSSGRRTPELQSPAASPSRHINEEKDTNGAGTLKKFQGEEEEEEKEQCSPVSVLDPVFEDDDDGHEHEDEDENKDYGYDHECSYAIVQRAKKQLLHKLRRFEKLAELDPIELEKRMLEEEQDDDYDNSIYGLDEEEECEDEPESSCREKNVDNFVMEVLNKSSFHSLRQIPEDMKRLVSDLIVEEGREQNAFDNREEMANRVCKRFESWKEVESNTIDMMVEQDFRRELDRWKLDQEQVGETALEIELAIFGLLVQELSDELVCFSGN</sequence>
<dbReference type="PANTHER" id="PTHR33623">
    <property type="entry name" value="OS04G0572500 PROTEIN"/>
    <property type="match status" value="1"/>
</dbReference>
<reference evidence="2" key="1">
    <citation type="submission" date="2018-02" db="EMBL/GenBank/DDBJ databases">
        <authorList>
            <person name="Cohen D.B."/>
            <person name="Kent A.D."/>
        </authorList>
    </citation>
    <scope>NUCLEOTIDE SEQUENCE</scope>
</reference>
<organism evidence="2">
    <name type="scientific">Fagus sylvatica</name>
    <name type="common">Beechnut</name>
    <dbReference type="NCBI Taxonomy" id="28930"/>
    <lineage>
        <taxon>Eukaryota</taxon>
        <taxon>Viridiplantae</taxon>
        <taxon>Streptophyta</taxon>
        <taxon>Embryophyta</taxon>
        <taxon>Tracheophyta</taxon>
        <taxon>Spermatophyta</taxon>
        <taxon>Magnoliopsida</taxon>
        <taxon>eudicotyledons</taxon>
        <taxon>Gunneridae</taxon>
        <taxon>Pentapetalae</taxon>
        <taxon>rosids</taxon>
        <taxon>fabids</taxon>
        <taxon>Fagales</taxon>
        <taxon>Fagaceae</taxon>
        <taxon>Fagus</taxon>
    </lineage>
</organism>
<dbReference type="AlphaFoldDB" id="A0A2N9G3G4"/>
<proteinExistence type="predicted"/>
<feature type="compositionally biased region" description="Polar residues" evidence="1">
    <location>
        <begin position="285"/>
        <end position="303"/>
    </location>
</feature>
<gene>
    <name evidence="2" type="ORF">FSB_LOCUS21791</name>
</gene>
<feature type="compositionally biased region" description="Low complexity" evidence="1">
    <location>
        <begin position="121"/>
        <end position="132"/>
    </location>
</feature>
<dbReference type="EMBL" id="OIVN01001435">
    <property type="protein sequence ID" value="SPC93909.1"/>
    <property type="molecule type" value="Genomic_DNA"/>
</dbReference>
<evidence type="ECO:0000313" key="2">
    <source>
        <dbReference type="EMBL" id="SPC93909.1"/>
    </source>
</evidence>
<dbReference type="PANTHER" id="PTHR33623:SF5">
    <property type="entry name" value="HISTONE-LYSINE N-METHYLTRANSFERASE SETD1B-LIKE PROTEIN"/>
    <property type="match status" value="1"/>
</dbReference>
<evidence type="ECO:0000256" key="1">
    <source>
        <dbReference type="SAM" id="MobiDB-lite"/>
    </source>
</evidence>
<feature type="compositionally biased region" description="Acidic residues" evidence="1">
    <location>
        <begin position="345"/>
        <end position="361"/>
    </location>
</feature>
<name>A0A2N9G3G4_FAGSY</name>
<feature type="region of interest" description="Disordered" evidence="1">
    <location>
        <begin position="121"/>
        <end position="140"/>
    </location>
</feature>
<accession>A0A2N9G3G4</accession>
<evidence type="ECO:0008006" key="3">
    <source>
        <dbReference type="Google" id="ProtNLM"/>
    </source>
</evidence>